<feature type="transmembrane region" description="Helical" evidence="8">
    <location>
        <begin position="150"/>
        <end position="168"/>
    </location>
</feature>
<feature type="transmembrane region" description="Helical" evidence="8">
    <location>
        <begin position="336"/>
        <end position="356"/>
    </location>
</feature>
<evidence type="ECO:0000256" key="1">
    <source>
        <dbReference type="ARBA" id="ARBA00004141"/>
    </source>
</evidence>
<feature type="transmembrane region" description="Helical" evidence="8">
    <location>
        <begin position="39"/>
        <end position="59"/>
    </location>
</feature>
<feature type="domain" description="Amino acid transporter transmembrane" evidence="9">
    <location>
        <begin position="35"/>
        <end position="392"/>
    </location>
</feature>
<feature type="transmembrane region" description="Helical" evidence="8">
    <location>
        <begin position="110"/>
        <end position="130"/>
    </location>
</feature>
<evidence type="ECO:0000256" key="8">
    <source>
        <dbReference type="SAM" id="Phobius"/>
    </source>
</evidence>
<evidence type="ECO:0000256" key="2">
    <source>
        <dbReference type="ARBA" id="ARBA00008066"/>
    </source>
</evidence>
<feature type="transmembrane region" description="Helical" evidence="8">
    <location>
        <begin position="362"/>
        <end position="385"/>
    </location>
</feature>
<comment type="similarity">
    <text evidence="2">Belongs to the amino acid/polyamine transporter 2 family.</text>
</comment>
<keyword evidence="4 8" id="KW-0812">Transmembrane</keyword>
<dbReference type="Proteomes" id="UP000193560">
    <property type="component" value="Unassembled WGS sequence"/>
</dbReference>
<dbReference type="PANTHER" id="PTHR22950">
    <property type="entry name" value="AMINO ACID TRANSPORTER"/>
    <property type="match status" value="1"/>
</dbReference>
<dbReference type="EMBL" id="MCGE01000027">
    <property type="protein sequence ID" value="ORZ09532.1"/>
    <property type="molecule type" value="Genomic_DNA"/>
</dbReference>
<feature type="transmembrane region" description="Helical" evidence="8">
    <location>
        <begin position="180"/>
        <end position="197"/>
    </location>
</feature>
<accession>A0A1X2I4Z4</accession>
<dbReference type="AlphaFoldDB" id="A0A1X2I4Z4"/>
<comment type="subcellular location">
    <subcellularLocation>
        <location evidence="1">Membrane</location>
        <topology evidence="1">Multi-pass membrane protein</topology>
    </subcellularLocation>
</comment>
<dbReference type="STRING" id="90262.A0A1X2I4Z4"/>
<evidence type="ECO:0000256" key="7">
    <source>
        <dbReference type="ARBA" id="ARBA00023136"/>
    </source>
</evidence>
<dbReference type="Pfam" id="PF01490">
    <property type="entry name" value="Aa_trans"/>
    <property type="match status" value="1"/>
</dbReference>
<dbReference type="PANTHER" id="PTHR22950:SF458">
    <property type="entry name" value="SODIUM-COUPLED NEUTRAL AMINO ACID TRANSPORTER 11-RELATED"/>
    <property type="match status" value="1"/>
</dbReference>
<evidence type="ECO:0000313" key="11">
    <source>
        <dbReference type="Proteomes" id="UP000193560"/>
    </source>
</evidence>
<evidence type="ECO:0000259" key="9">
    <source>
        <dbReference type="Pfam" id="PF01490"/>
    </source>
</evidence>
<keyword evidence="11" id="KW-1185">Reference proteome</keyword>
<proteinExistence type="inferred from homology"/>
<dbReference type="OrthoDB" id="28208at2759"/>
<feature type="transmembrane region" description="Helical" evidence="8">
    <location>
        <begin position="253"/>
        <end position="273"/>
    </location>
</feature>
<evidence type="ECO:0000256" key="5">
    <source>
        <dbReference type="ARBA" id="ARBA00022970"/>
    </source>
</evidence>
<name>A0A1X2I4Z4_9FUNG</name>
<protein>
    <submittedName>
        <fullName evidence="10">Transmembrane amino acid transporter protein-domain-containing protein</fullName>
    </submittedName>
</protein>
<evidence type="ECO:0000256" key="3">
    <source>
        <dbReference type="ARBA" id="ARBA00022448"/>
    </source>
</evidence>
<keyword evidence="6 8" id="KW-1133">Transmembrane helix</keyword>
<feature type="transmembrane region" description="Helical" evidence="8">
    <location>
        <begin position="511"/>
        <end position="531"/>
    </location>
</feature>
<comment type="caution">
    <text evidence="10">The sequence shown here is derived from an EMBL/GenBank/DDBJ whole genome shotgun (WGS) entry which is preliminary data.</text>
</comment>
<feature type="transmembrane region" description="Helical" evidence="8">
    <location>
        <begin position="293"/>
        <end position="315"/>
    </location>
</feature>
<evidence type="ECO:0000256" key="6">
    <source>
        <dbReference type="ARBA" id="ARBA00022989"/>
    </source>
</evidence>
<gene>
    <name evidence="10" type="ORF">BCR42DRAFT_484301</name>
</gene>
<keyword evidence="7 8" id="KW-0472">Membrane</keyword>
<reference evidence="10 11" key="1">
    <citation type="submission" date="2016-07" db="EMBL/GenBank/DDBJ databases">
        <title>Pervasive Adenine N6-methylation of Active Genes in Fungi.</title>
        <authorList>
            <consortium name="DOE Joint Genome Institute"/>
            <person name="Mondo S.J."/>
            <person name="Dannebaum R.O."/>
            <person name="Kuo R.C."/>
            <person name="Labutti K."/>
            <person name="Haridas S."/>
            <person name="Kuo A."/>
            <person name="Salamov A."/>
            <person name="Ahrendt S.R."/>
            <person name="Lipzen A."/>
            <person name="Sullivan W."/>
            <person name="Andreopoulos W.B."/>
            <person name="Clum A."/>
            <person name="Lindquist E."/>
            <person name="Daum C."/>
            <person name="Ramamoorthy G.K."/>
            <person name="Gryganskyi A."/>
            <person name="Culley D."/>
            <person name="Magnuson J.K."/>
            <person name="James T.Y."/>
            <person name="O'Malley M.A."/>
            <person name="Stajich J.E."/>
            <person name="Spatafora J.W."/>
            <person name="Visel A."/>
            <person name="Grigoriev I.V."/>
        </authorList>
    </citation>
    <scope>NUCLEOTIDE SEQUENCE [LARGE SCALE GENOMIC DNA]</scope>
    <source>
        <strain evidence="10 11">NRRL 1336</strain>
    </source>
</reference>
<dbReference type="InterPro" id="IPR013057">
    <property type="entry name" value="AA_transpt_TM"/>
</dbReference>
<feature type="transmembrane region" description="Helical" evidence="8">
    <location>
        <begin position="65"/>
        <end position="89"/>
    </location>
</feature>
<sequence length="533" mass="58519">MTHYGSIATQKQTNHLTKAEQDLLQSDRPGYGTRSKIEVAFNLVNATVGAGIIGLPFAISHTGFILGIFISIFVAILSQVGLYMVVLAGQRVKVYKFASLVEYLLGRTGYHFLNLMIFIQAGGACISYFILLGDSIPILLQPYLPEIETISTRTMVVGFIGIFCILPLSMARSIGALARWSILSVMLFPVVLLTIIIRTPSYIPEEPVPISWTGPDVFGALGIFAFAFTCSQVAFNNYLTLEDQSSSSWNQTTTLSTFTSWLISMVFAILGYFCFGENLQPNLFTNFATDDWIINIGRFILGCSMILTIPIAFHPTREAVQKTLGFETATKQPTQLQHYTVTFVLFFIILFGGVTIRSLGKVYGLVGGVSATTLAFILPSMAYWVTSNQYRNKSLGTKFVPSLAATTALVHTTSIEPVVTQSSTLYHGISNKNNTYGGYYYDSGSVTEDKHLLWEVASTSSSARSPYDLDEDASTIGVGIDDDLMSYGDADDMDAYDDSVGRPSLFLDMMAVILFIWGFVVMALTISSIVYED</sequence>
<evidence type="ECO:0000313" key="10">
    <source>
        <dbReference type="EMBL" id="ORZ09532.1"/>
    </source>
</evidence>
<evidence type="ECO:0000256" key="4">
    <source>
        <dbReference type="ARBA" id="ARBA00022692"/>
    </source>
</evidence>
<dbReference type="GO" id="GO:0015179">
    <property type="term" value="F:L-amino acid transmembrane transporter activity"/>
    <property type="evidence" value="ECO:0007669"/>
    <property type="project" value="TreeGrafter"/>
</dbReference>
<keyword evidence="5" id="KW-0029">Amino-acid transport</keyword>
<organism evidence="10 11">
    <name type="scientific">Absidia repens</name>
    <dbReference type="NCBI Taxonomy" id="90262"/>
    <lineage>
        <taxon>Eukaryota</taxon>
        <taxon>Fungi</taxon>
        <taxon>Fungi incertae sedis</taxon>
        <taxon>Mucoromycota</taxon>
        <taxon>Mucoromycotina</taxon>
        <taxon>Mucoromycetes</taxon>
        <taxon>Mucorales</taxon>
        <taxon>Cunninghamellaceae</taxon>
        <taxon>Absidia</taxon>
    </lineage>
</organism>
<keyword evidence="3" id="KW-0813">Transport</keyword>
<dbReference type="GO" id="GO:0016020">
    <property type="term" value="C:membrane"/>
    <property type="evidence" value="ECO:0007669"/>
    <property type="project" value="UniProtKB-SubCell"/>
</dbReference>